<dbReference type="SUPFAM" id="SSF55073">
    <property type="entry name" value="Nucleotide cyclase"/>
    <property type="match status" value="1"/>
</dbReference>
<reference evidence="3 4" key="1">
    <citation type="journal article" date="2010" name="Stand. Genomic Sci.">
        <title>Complete genome sequence of Conexibacter woesei type strain (ID131577).</title>
        <authorList>
            <person name="Pukall R."/>
            <person name="Lapidus A."/>
            <person name="Glavina Del Rio T."/>
            <person name="Copeland A."/>
            <person name="Tice H."/>
            <person name="Cheng J.-F."/>
            <person name="Lucas S."/>
            <person name="Chen F."/>
            <person name="Nolan M."/>
            <person name="Bruce D."/>
            <person name="Goodwin L."/>
            <person name="Pitluck S."/>
            <person name="Mavromatis K."/>
            <person name="Ivanova N."/>
            <person name="Ovchinnikova G."/>
            <person name="Pati A."/>
            <person name="Chen A."/>
            <person name="Palaniappan K."/>
            <person name="Land M."/>
            <person name="Hauser L."/>
            <person name="Chang Y.-J."/>
            <person name="Jeffries C.D."/>
            <person name="Chain P."/>
            <person name="Meincke L."/>
            <person name="Sims D."/>
            <person name="Brettin T."/>
            <person name="Detter J.C."/>
            <person name="Rohde M."/>
            <person name="Goeker M."/>
            <person name="Bristow J."/>
            <person name="Eisen J.A."/>
            <person name="Markowitz V."/>
            <person name="Kyrpides N.C."/>
            <person name="Klenk H.-P."/>
            <person name="Hugenholtz P."/>
        </authorList>
    </citation>
    <scope>NUCLEOTIDE SEQUENCE [LARGE SCALE GENOMIC DNA]</scope>
    <source>
        <strain evidence="4">DSM 14684 / CIP 108061 / JCM 11494 / NBRC 100937 / ID131577</strain>
    </source>
</reference>
<dbReference type="STRING" id="469383.Cwoe_4930"/>
<proteinExistence type="predicted"/>
<dbReference type="InterPro" id="IPR007891">
    <property type="entry name" value="CHASE3"/>
</dbReference>
<dbReference type="InterPro" id="IPR043128">
    <property type="entry name" value="Rev_trsase/Diguanyl_cyclase"/>
</dbReference>
<dbReference type="Proteomes" id="UP000008229">
    <property type="component" value="Chromosome"/>
</dbReference>
<dbReference type="GO" id="GO:0005886">
    <property type="term" value="C:plasma membrane"/>
    <property type="evidence" value="ECO:0007669"/>
    <property type="project" value="TreeGrafter"/>
</dbReference>
<sequence precursor="true">MSFRRISPVLLFAGLLAGWLVALVFVAAQLDADADEQLTRIGGAQQLLTTMYDQESGVRGYLGSIQTPLLRPYTEGRDRFDDLLADELEETDDPELRAALLEQQAAALAWRRLAAAHVREMAVEDRPFRRSLRAREAKLDAFADANAEYQRALREDRSETAGAHVLRAIALMIGFSVLLGGAALLAMRRRAGAERRYAAAQAEFATAMQSAVDGAEADALLKRHLERQLDRVTVTVLRRDASGERLEAGTPPAPDTPLARALTDARPRDCLAIRRSSAQAQSDDDPLVSCAVCGASGPTACRPLLVGDRIIGSVLVEYADAGGRHQDERAIGDSLAQAAPILSGLRTLALAQSRAMTDALTGLPNRWALQDALKRMLAQAARSERPLALVLLDLDHFKQLNDTYGHDAGDTALAAVGDALLTGLRESDMAARSGGEEFAVLLPDTSLEGAVAVAEQLRAAIAAVDLPLPGASLTASFGVAVLPLHAVDADGLMRVADRALYAAKRAGRNRVEVAEAPGTRTQRALPAATS</sequence>
<gene>
    <name evidence="3" type="ordered locus">Cwoe_4930</name>
</gene>
<dbReference type="SMART" id="SM00267">
    <property type="entry name" value="GGDEF"/>
    <property type="match status" value="1"/>
</dbReference>
<feature type="domain" description="GGDEF" evidence="2">
    <location>
        <begin position="385"/>
        <end position="516"/>
    </location>
</feature>
<evidence type="ECO:0000313" key="4">
    <source>
        <dbReference type="Proteomes" id="UP000008229"/>
    </source>
</evidence>
<dbReference type="EMBL" id="CP001854">
    <property type="protein sequence ID" value="ADB53342.1"/>
    <property type="molecule type" value="Genomic_DNA"/>
</dbReference>
<dbReference type="OrthoDB" id="23692at2"/>
<name>D3FC47_CONWI</name>
<dbReference type="AlphaFoldDB" id="D3FC47"/>
<keyword evidence="1" id="KW-0472">Membrane</keyword>
<keyword evidence="4" id="KW-1185">Reference proteome</keyword>
<dbReference type="PANTHER" id="PTHR45138">
    <property type="entry name" value="REGULATORY COMPONENTS OF SENSORY TRANSDUCTION SYSTEM"/>
    <property type="match status" value="1"/>
</dbReference>
<evidence type="ECO:0000313" key="3">
    <source>
        <dbReference type="EMBL" id="ADB53342.1"/>
    </source>
</evidence>
<organism evidence="3 4">
    <name type="scientific">Conexibacter woesei (strain DSM 14684 / CCUG 47730 / CIP 108061 / JCM 11494 / NBRC 100937 / ID131577)</name>
    <dbReference type="NCBI Taxonomy" id="469383"/>
    <lineage>
        <taxon>Bacteria</taxon>
        <taxon>Bacillati</taxon>
        <taxon>Actinomycetota</taxon>
        <taxon>Thermoleophilia</taxon>
        <taxon>Solirubrobacterales</taxon>
        <taxon>Conexibacteraceae</taxon>
        <taxon>Conexibacter</taxon>
    </lineage>
</organism>
<dbReference type="InterPro" id="IPR000160">
    <property type="entry name" value="GGDEF_dom"/>
</dbReference>
<dbReference type="FunFam" id="3.30.70.270:FF:000001">
    <property type="entry name" value="Diguanylate cyclase domain protein"/>
    <property type="match status" value="1"/>
</dbReference>
<dbReference type="CDD" id="cd01949">
    <property type="entry name" value="GGDEF"/>
    <property type="match status" value="1"/>
</dbReference>
<dbReference type="GO" id="GO:0043709">
    <property type="term" value="P:cell adhesion involved in single-species biofilm formation"/>
    <property type="evidence" value="ECO:0007669"/>
    <property type="project" value="TreeGrafter"/>
</dbReference>
<dbReference type="Pfam" id="PF00990">
    <property type="entry name" value="GGDEF"/>
    <property type="match status" value="1"/>
</dbReference>
<dbReference type="eggNOG" id="COG5278">
    <property type="taxonomic scope" value="Bacteria"/>
</dbReference>
<dbReference type="PANTHER" id="PTHR45138:SF9">
    <property type="entry name" value="DIGUANYLATE CYCLASE DGCM-RELATED"/>
    <property type="match status" value="1"/>
</dbReference>
<dbReference type="eggNOG" id="COG3706">
    <property type="taxonomic scope" value="Bacteria"/>
</dbReference>
<evidence type="ECO:0000256" key="1">
    <source>
        <dbReference type="SAM" id="Phobius"/>
    </source>
</evidence>
<dbReference type="InterPro" id="IPR029787">
    <property type="entry name" value="Nucleotide_cyclase"/>
</dbReference>
<dbReference type="HOGENOM" id="CLU_513601_0_0_11"/>
<reference evidence="4" key="2">
    <citation type="submission" date="2010-01" db="EMBL/GenBank/DDBJ databases">
        <title>The complete genome of Conexibacter woesei DSM 14684.</title>
        <authorList>
            <consortium name="US DOE Joint Genome Institute (JGI-PGF)"/>
            <person name="Lucas S."/>
            <person name="Copeland A."/>
            <person name="Lapidus A."/>
            <person name="Glavina del Rio T."/>
            <person name="Dalin E."/>
            <person name="Tice H."/>
            <person name="Bruce D."/>
            <person name="Goodwin L."/>
            <person name="Pitluck S."/>
            <person name="Kyrpides N."/>
            <person name="Mavromatis K."/>
            <person name="Ivanova N."/>
            <person name="Mikhailova N."/>
            <person name="Chertkov O."/>
            <person name="Brettin T."/>
            <person name="Detter J.C."/>
            <person name="Han C."/>
            <person name="Larimer F."/>
            <person name="Land M."/>
            <person name="Hauser L."/>
            <person name="Markowitz V."/>
            <person name="Cheng J.-F."/>
            <person name="Hugenholtz P."/>
            <person name="Woyke T."/>
            <person name="Wu D."/>
            <person name="Pukall R."/>
            <person name="Steenblock K."/>
            <person name="Schneider S."/>
            <person name="Klenk H.-P."/>
            <person name="Eisen J.A."/>
        </authorList>
    </citation>
    <scope>NUCLEOTIDE SEQUENCE [LARGE SCALE GENOMIC DNA]</scope>
    <source>
        <strain evidence="4">DSM 14684 / CIP 108061 / JCM 11494 / NBRC 100937 / ID131577</strain>
    </source>
</reference>
<dbReference type="RefSeq" id="WP_012936393.1">
    <property type="nucleotide sequence ID" value="NC_013739.1"/>
</dbReference>
<dbReference type="InterPro" id="IPR050469">
    <property type="entry name" value="Diguanylate_Cyclase"/>
</dbReference>
<keyword evidence="1" id="KW-1133">Transmembrane helix</keyword>
<dbReference type="GO" id="GO:0052621">
    <property type="term" value="F:diguanylate cyclase activity"/>
    <property type="evidence" value="ECO:0007669"/>
    <property type="project" value="TreeGrafter"/>
</dbReference>
<dbReference type="NCBIfam" id="TIGR00254">
    <property type="entry name" value="GGDEF"/>
    <property type="match status" value="1"/>
</dbReference>
<dbReference type="GO" id="GO:1902201">
    <property type="term" value="P:negative regulation of bacterial-type flagellum-dependent cell motility"/>
    <property type="evidence" value="ECO:0007669"/>
    <property type="project" value="TreeGrafter"/>
</dbReference>
<protein>
    <submittedName>
        <fullName evidence="3">Diguanylate cyclase</fullName>
    </submittedName>
</protein>
<dbReference type="KEGG" id="cwo:Cwoe_4930"/>
<accession>D3FC47</accession>
<dbReference type="Gene3D" id="3.30.70.270">
    <property type="match status" value="1"/>
</dbReference>
<dbReference type="Pfam" id="PF05227">
    <property type="entry name" value="CHASE3"/>
    <property type="match status" value="1"/>
</dbReference>
<dbReference type="PROSITE" id="PS50887">
    <property type="entry name" value="GGDEF"/>
    <property type="match status" value="1"/>
</dbReference>
<feature type="transmembrane region" description="Helical" evidence="1">
    <location>
        <begin position="165"/>
        <end position="187"/>
    </location>
</feature>
<keyword evidence="1" id="KW-0812">Transmembrane</keyword>
<evidence type="ECO:0000259" key="2">
    <source>
        <dbReference type="PROSITE" id="PS50887"/>
    </source>
</evidence>